<dbReference type="PANTHER" id="PTHR39158">
    <property type="entry name" value="OS08G0560600 PROTEIN"/>
    <property type="match status" value="1"/>
</dbReference>
<dbReference type="InterPro" id="IPR018961">
    <property type="entry name" value="DnaJ_homolog_subfam-C_membr-28"/>
</dbReference>
<comment type="caution">
    <text evidence="3">The sequence shown here is derived from an EMBL/GenBank/DDBJ whole genome shotgun (WGS) entry which is preliminary data.</text>
</comment>
<sequence>MDVFTQLAEERIKKAIEDGDFDHMQGKGKPQQLDDLSNVPDDMRMGYRIMKNSGFLPEEVKLNQQLFSIREALKACEDPEEERRLTKRLSEKELEFQLMLEKRNIKKSPAYKKYRHKMQQLF</sequence>
<dbReference type="PATRIC" id="fig|1308866.3.peg.3077"/>
<gene>
    <name evidence="3" type="ORF">J416_15292</name>
</gene>
<evidence type="ECO:0000313" key="4">
    <source>
        <dbReference type="Proteomes" id="UP000012283"/>
    </source>
</evidence>
<dbReference type="OrthoDB" id="9798476at2"/>
<name>N4WHE8_9BACI</name>
<feature type="domain" description="DnaJ homologue subfamily C member 28 conserved" evidence="2">
    <location>
        <begin position="7"/>
        <end position="73"/>
    </location>
</feature>
<dbReference type="InterPro" id="IPR052573">
    <property type="entry name" value="DnaJ_C_subfamily_28"/>
</dbReference>
<proteinExistence type="predicted"/>
<evidence type="ECO:0000256" key="1">
    <source>
        <dbReference type="SAM" id="MobiDB-lite"/>
    </source>
</evidence>
<accession>N4WHE8</accession>
<dbReference type="PANTHER" id="PTHR39158:SF1">
    <property type="entry name" value="DNAJ HOMOLOG SUBFAMILY C MEMBER 28"/>
    <property type="match status" value="1"/>
</dbReference>
<protein>
    <recommendedName>
        <fullName evidence="2">DnaJ homologue subfamily C member 28 conserved domain-containing protein</fullName>
    </recommendedName>
</protein>
<keyword evidence="4" id="KW-1185">Reference proteome</keyword>
<dbReference type="EMBL" id="APML01000088">
    <property type="protein sequence ID" value="ENH95602.1"/>
    <property type="molecule type" value="Genomic_DNA"/>
</dbReference>
<dbReference type="STRING" id="1308866.J416_15292"/>
<dbReference type="Proteomes" id="UP000012283">
    <property type="component" value="Unassembled WGS sequence"/>
</dbReference>
<feature type="region of interest" description="Disordered" evidence="1">
    <location>
        <begin position="20"/>
        <end position="40"/>
    </location>
</feature>
<dbReference type="eggNOG" id="ENOG5032TNY">
    <property type="taxonomic scope" value="Bacteria"/>
</dbReference>
<dbReference type="Pfam" id="PF09350">
    <property type="entry name" value="DJC28_CD"/>
    <property type="match status" value="1"/>
</dbReference>
<dbReference type="AlphaFoldDB" id="N4WHE8"/>
<reference evidence="3 4" key="1">
    <citation type="submission" date="2013-03" db="EMBL/GenBank/DDBJ databases">
        <title>Draft genome sequence of Gracibacillus halophilus YIM-C55.5, a moderately halophilic and thermophilic organism from the Xiaochaidamu salt lake.</title>
        <authorList>
            <person name="Sugumar T."/>
            <person name="Polireddy D.R."/>
            <person name="Antony A."/>
            <person name="Madhava Y.R."/>
            <person name="Sivakumar N."/>
        </authorList>
    </citation>
    <scope>NUCLEOTIDE SEQUENCE [LARGE SCALE GENOMIC DNA]</scope>
    <source>
        <strain evidence="3 4">YIM-C55.5</strain>
    </source>
</reference>
<organism evidence="3 4">
    <name type="scientific">Gracilibacillus halophilus YIM-C55.5</name>
    <dbReference type="NCBI Taxonomy" id="1308866"/>
    <lineage>
        <taxon>Bacteria</taxon>
        <taxon>Bacillati</taxon>
        <taxon>Bacillota</taxon>
        <taxon>Bacilli</taxon>
        <taxon>Bacillales</taxon>
        <taxon>Bacillaceae</taxon>
        <taxon>Gracilibacillus</taxon>
    </lineage>
</organism>
<evidence type="ECO:0000313" key="3">
    <source>
        <dbReference type="EMBL" id="ENH95602.1"/>
    </source>
</evidence>
<evidence type="ECO:0000259" key="2">
    <source>
        <dbReference type="Pfam" id="PF09350"/>
    </source>
</evidence>
<dbReference type="RefSeq" id="WP_003474812.1">
    <property type="nucleotide sequence ID" value="NZ_APML01000088.1"/>
</dbReference>